<dbReference type="AlphaFoldDB" id="A0A4D6HFS3"/>
<evidence type="ECO:0000259" key="1">
    <source>
        <dbReference type="Pfam" id="PF01978"/>
    </source>
</evidence>
<dbReference type="RefSeq" id="WP_049992700.1">
    <property type="nucleotide sequence ID" value="NZ_CP031310.1"/>
</dbReference>
<organism evidence="2 3">
    <name type="scientific">Halapricum salinum</name>
    <dbReference type="NCBI Taxonomy" id="1457250"/>
    <lineage>
        <taxon>Archaea</taxon>
        <taxon>Methanobacteriati</taxon>
        <taxon>Methanobacteriota</taxon>
        <taxon>Stenosarchaea group</taxon>
        <taxon>Halobacteria</taxon>
        <taxon>Halobacteriales</taxon>
        <taxon>Haloarculaceae</taxon>
        <taxon>Halapricum</taxon>
    </lineage>
</organism>
<reference evidence="2 3" key="1">
    <citation type="journal article" date="2019" name="Nat. Commun.">
        <title>A new type of DNA phosphorothioation-based antiviral system in archaea.</title>
        <authorList>
            <person name="Xiong L."/>
            <person name="Liu S."/>
            <person name="Chen S."/>
            <person name="Xiao Y."/>
            <person name="Zhu B."/>
            <person name="Gao Y."/>
            <person name="Zhang Y."/>
            <person name="Chen B."/>
            <person name="Luo J."/>
            <person name="Deng Z."/>
            <person name="Chen X."/>
            <person name="Wang L."/>
            <person name="Chen S."/>
        </authorList>
    </citation>
    <scope>NUCLEOTIDE SEQUENCE [LARGE SCALE GENOMIC DNA]</scope>
    <source>
        <strain evidence="2 3">CBA1105</strain>
    </source>
</reference>
<name>A0A4D6HFS3_9EURY</name>
<accession>A0A4D6HFS3</accession>
<dbReference type="InterPro" id="IPR036388">
    <property type="entry name" value="WH-like_DNA-bd_sf"/>
</dbReference>
<dbReference type="STRING" id="1457250.GCA_000755225_01777"/>
<evidence type="ECO:0000313" key="2">
    <source>
        <dbReference type="EMBL" id="QCC52375.1"/>
    </source>
</evidence>
<evidence type="ECO:0000313" key="3">
    <source>
        <dbReference type="Proteomes" id="UP000296706"/>
    </source>
</evidence>
<dbReference type="InterPro" id="IPR002831">
    <property type="entry name" value="Tscrpt_reg_TrmB_N"/>
</dbReference>
<dbReference type="PANTHER" id="PTHR34293:SF1">
    <property type="entry name" value="HTH-TYPE TRANSCRIPTIONAL REGULATOR TRMBL2"/>
    <property type="match status" value="1"/>
</dbReference>
<protein>
    <submittedName>
        <fullName evidence="2">TrmB family transcriptional regulator</fullName>
    </submittedName>
</protein>
<sequence>MHDLSTDPQPVELLQQLGLKEYEAKSFVALSRVEHGTAKDISDLSEVPRTRVYDAVRVLESKGLVEVQHSSPQVFRAVPVDEAVETLEAEYRERFESLRTELRGLEPADHTDGEQIAHEVWSLSGTAAIANRVTASIEAATDEILMIIGNEEIFTEELSAALEQAQKSGVEIILGAITPELQTTIRSRLPQAEVFVTGLEWLRGLPEVEDTTEIGRLLLIDRSKILVSTYYENHDEAPAREVAVFGTGFHNGVVTIVRRILAIGFSQQPLSGE</sequence>
<dbReference type="InterPro" id="IPR051797">
    <property type="entry name" value="TrmB-like"/>
</dbReference>
<dbReference type="SUPFAM" id="SSF46785">
    <property type="entry name" value="Winged helix' DNA-binding domain"/>
    <property type="match status" value="1"/>
</dbReference>
<dbReference type="EMBL" id="CP031310">
    <property type="protein sequence ID" value="QCC52375.1"/>
    <property type="molecule type" value="Genomic_DNA"/>
</dbReference>
<feature type="domain" description="Transcription regulator TrmB N-terminal" evidence="1">
    <location>
        <begin position="14"/>
        <end position="80"/>
    </location>
</feature>
<gene>
    <name evidence="2" type="ORF">DV733_14545</name>
</gene>
<proteinExistence type="predicted"/>
<dbReference type="Gene3D" id="1.10.10.10">
    <property type="entry name" value="Winged helix-like DNA-binding domain superfamily/Winged helix DNA-binding domain"/>
    <property type="match status" value="1"/>
</dbReference>
<dbReference type="InterPro" id="IPR036390">
    <property type="entry name" value="WH_DNA-bd_sf"/>
</dbReference>
<dbReference type="KEGG" id="hsn:DV733_14545"/>
<dbReference type="OrthoDB" id="30795at2157"/>
<keyword evidence="3" id="KW-1185">Reference proteome</keyword>
<dbReference type="GeneID" id="39849104"/>
<dbReference type="Proteomes" id="UP000296706">
    <property type="component" value="Chromosome"/>
</dbReference>
<dbReference type="Pfam" id="PF01978">
    <property type="entry name" value="TrmB"/>
    <property type="match status" value="1"/>
</dbReference>
<dbReference type="PANTHER" id="PTHR34293">
    <property type="entry name" value="HTH-TYPE TRANSCRIPTIONAL REGULATOR TRMBL2"/>
    <property type="match status" value="1"/>
</dbReference>